<comment type="caution">
    <text evidence="2">The sequence shown here is derived from an EMBL/GenBank/DDBJ whole genome shotgun (WGS) entry which is preliminary data.</text>
</comment>
<keyword evidence="3" id="KW-1185">Reference proteome</keyword>
<evidence type="ECO:0000313" key="2">
    <source>
        <dbReference type="EMBL" id="CAK4019817.1"/>
    </source>
</evidence>
<dbReference type="Proteomes" id="UP001296104">
    <property type="component" value="Unassembled WGS sequence"/>
</dbReference>
<reference evidence="2" key="1">
    <citation type="submission" date="2023-11" db="EMBL/GenBank/DDBJ databases">
        <authorList>
            <person name="Alioto T."/>
            <person name="Alioto T."/>
            <person name="Gomez Garrido J."/>
        </authorList>
    </citation>
    <scope>NUCLEOTIDE SEQUENCE</scope>
</reference>
<protein>
    <submittedName>
        <fullName evidence="2">Uncharacterized protein</fullName>
    </submittedName>
</protein>
<dbReference type="EMBL" id="CAVMBE010000027">
    <property type="protein sequence ID" value="CAK4019817.1"/>
    <property type="molecule type" value="Genomic_DNA"/>
</dbReference>
<name>A0AAI8YZ99_9PEZI</name>
<keyword evidence="1" id="KW-1133">Transmembrane helix</keyword>
<organism evidence="2 3">
    <name type="scientific">Lecanosticta acicola</name>
    <dbReference type="NCBI Taxonomy" id="111012"/>
    <lineage>
        <taxon>Eukaryota</taxon>
        <taxon>Fungi</taxon>
        <taxon>Dikarya</taxon>
        <taxon>Ascomycota</taxon>
        <taxon>Pezizomycotina</taxon>
        <taxon>Dothideomycetes</taxon>
        <taxon>Dothideomycetidae</taxon>
        <taxon>Mycosphaerellales</taxon>
        <taxon>Mycosphaerellaceae</taxon>
        <taxon>Lecanosticta</taxon>
    </lineage>
</organism>
<evidence type="ECO:0000313" key="3">
    <source>
        <dbReference type="Proteomes" id="UP001296104"/>
    </source>
</evidence>
<keyword evidence="1" id="KW-0472">Membrane</keyword>
<keyword evidence="1" id="KW-0812">Transmembrane</keyword>
<gene>
    <name evidence="2" type="ORF">LECACI_7A004711</name>
</gene>
<sequence length="122" mass="13620">MTIAPPSANIHVHLVVAVAWESEQRAQIPSLCIAHSVDSSGRGRKSSSSSPERIVNNVQTRDAGLFIPSDAGHFVAEPVLRRLFIRWLKFPLSVSSTTIFIIFFIMYNPPLLMQIKVRACLY</sequence>
<feature type="transmembrane region" description="Helical" evidence="1">
    <location>
        <begin position="90"/>
        <end position="107"/>
    </location>
</feature>
<evidence type="ECO:0000256" key="1">
    <source>
        <dbReference type="SAM" id="Phobius"/>
    </source>
</evidence>
<dbReference type="AlphaFoldDB" id="A0AAI8YZ99"/>
<accession>A0AAI8YZ99</accession>
<proteinExistence type="predicted"/>